<feature type="compositionally biased region" description="Low complexity" evidence="1">
    <location>
        <begin position="671"/>
        <end position="695"/>
    </location>
</feature>
<reference evidence="2 3" key="1">
    <citation type="submission" date="2016-03" db="EMBL/GenBank/DDBJ databases">
        <authorList>
            <person name="Devillers H."/>
        </authorList>
    </citation>
    <scope>NUCLEOTIDE SEQUENCE [LARGE SCALE GENOMIC DNA]</scope>
    <source>
        <strain evidence="2">CBS 6772</strain>
    </source>
</reference>
<dbReference type="OMA" id="YSFRQEY"/>
<dbReference type="EMBL" id="LT598486">
    <property type="protein sequence ID" value="SCW03247.1"/>
    <property type="molecule type" value="Genomic_DNA"/>
</dbReference>
<proteinExistence type="predicted"/>
<organism evidence="2 3">
    <name type="scientific">Lachancea fermentati</name>
    <name type="common">Zygosaccharomyces fermentati</name>
    <dbReference type="NCBI Taxonomy" id="4955"/>
    <lineage>
        <taxon>Eukaryota</taxon>
        <taxon>Fungi</taxon>
        <taxon>Dikarya</taxon>
        <taxon>Ascomycota</taxon>
        <taxon>Saccharomycotina</taxon>
        <taxon>Saccharomycetes</taxon>
        <taxon>Saccharomycetales</taxon>
        <taxon>Saccharomycetaceae</taxon>
        <taxon>Lachancea</taxon>
    </lineage>
</organism>
<accession>A0A1G4MH63</accession>
<dbReference type="InterPro" id="IPR014839">
    <property type="entry name" value="Crt10"/>
</dbReference>
<dbReference type="STRING" id="4955.A0A1G4MH63"/>
<evidence type="ECO:0000256" key="1">
    <source>
        <dbReference type="SAM" id="MobiDB-lite"/>
    </source>
</evidence>
<dbReference type="OrthoDB" id="4068815at2759"/>
<name>A0A1G4MH63_LACFM</name>
<protein>
    <submittedName>
        <fullName evidence="2">LAFE_0G06238g1_1</fullName>
    </submittedName>
</protein>
<sequence length="1008" mass="115181">MSTLNSIEGNSASDLDLSSTTDVESFKRFLASRGIVKESFPVRYDFDCTTFTAKRFREPLRELSSNVSMYTLIEKGGFVAPKLEIDRKLAKARSFETVDKRKDDEKFLEDTKAKGSQAEPIWGDNGHTVHPACCLLPSWEALKVKELKPIRNALWSMVQPFDERFNNNIACICDGFLFFATLGRIQVTPLDELLDEGAEARTKLQIPLALSYKLYFEEVEVEQLNNSSRPVDRDLEIHFMKVSKFYDHKVLCACTESGLTFIFKIDDIIEQQKIKGIQPNMKDDNSNHLLVTPRIILNTHESSWSLDIFDEGLTKFIAIGHNRPGITVFAHRRRNRTLITCEIPVKHNVPSLNFVKKSSSVDGAAYLAYGSIFGNVSTVKLECNIGSGYSAIIKWEYFDTEFLADWCWSVTPVSKRDFHIVHEFEYLNNNFNESHKEKYLTRIYQDSLILKFFPSSLTQSSHLGIGARIAQISVPVVNLSLFNELHNNTRRIALRFTTFIILSNSEVGNHRYSEAFVKEACFAQNSSRGGLLLDEEHGYLLTDDLALGDNKVEAGYADPQENWTGYPFTYDRYGSSIRIPFIIEMRVKCKLRTVQITDPHKDPELLRHIDRNRLNGFVTLKIGASFESKKCLERFPRIFQGVVHDSSTHYVIWDRIMQGGLSRETPIYDYDPSSGSNSDRDSSIMSIEGSSSRGSPDLRNLERENREHSNFDNQGSDLPDSESTRALQNLLFEASVLNEASFQDMNQSAETMGIDVGSLIRQIRRLFGNFRLVGLNDSNTRRASPIFQPDSFFDLGRATDAMKFWSLNNYVKKVESLLQMTDSESRYSSQGPKFNSVLSSDVFFVVTTNSRVFLLNGNPLMITSFTSSDIFPVKHIKSCRFLDRLERLNRISLVCFIKELKLIVVASQVGLVSLLRLTSYNGIYSFRQEYIFGWKTQNPRDPHAQCMRTFVKGDNCMNCLEDDTIFEMYNISGMDYTFIAADSTKKIPEHAILYVISRDTVYRFKIYK</sequence>
<gene>
    <name evidence="2" type="ORF">LAFE_0G06238G</name>
</gene>
<feature type="region of interest" description="Disordered" evidence="1">
    <location>
        <begin position="664"/>
        <end position="699"/>
    </location>
</feature>
<keyword evidence="3" id="KW-1185">Reference proteome</keyword>
<dbReference type="AlphaFoldDB" id="A0A1G4MH63"/>
<dbReference type="Proteomes" id="UP000190831">
    <property type="component" value="Chromosome G"/>
</dbReference>
<dbReference type="Pfam" id="PF08728">
    <property type="entry name" value="CRT10"/>
    <property type="match status" value="1"/>
</dbReference>
<evidence type="ECO:0000313" key="3">
    <source>
        <dbReference type="Proteomes" id="UP000190831"/>
    </source>
</evidence>
<evidence type="ECO:0000313" key="2">
    <source>
        <dbReference type="EMBL" id="SCW03247.1"/>
    </source>
</evidence>